<protein>
    <submittedName>
        <fullName evidence="1">Uncharacterized protein</fullName>
    </submittedName>
</protein>
<dbReference type="EMBL" id="BJZU01000073">
    <property type="protein sequence ID" value="GEP05606.1"/>
    <property type="molecule type" value="Genomic_DNA"/>
</dbReference>
<evidence type="ECO:0000313" key="3">
    <source>
        <dbReference type="Proteomes" id="UP000321960"/>
    </source>
</evidence>
<sequence>MRKEVQQMANVLIKGIVLDEACAREFARAASHLEATGVTSTADAMRTQARLHRVKSLELQGKLAALGDQYGIVFPNVLKSIP</sequence>
<reference evidence="1 3" key="3">
    <citation type="submission" date="2019-07" db="EMBL/GenBank/DDBJ databases">
        <title>Whole genome shotgun sequence of Methylobacterium oxalidis NBRC 107715.</title>
        <authorList>
            <person name="Hosoyama A."/>
            <person name="Uohara A."/>
            <person name="Ohji S."/>
            <person name="Ichikawa N."/>
        </authorList>
    </citation>
    <scope>NUCLEOTIDE SEQUENCE [LARGE SCALE GENOMIC DNA]</scope>
    <source>
        <strain evidence="1 3">NBRC 107715</strain>
    </source>
</reference>
<dbReference type="EMBL" id="BSPK01000072">
    <property type="protein sequence ID" value="GLS65414.1"/>
    <property type="molecule type" value="Genomic_DNA"/>
</dbReference>
<proteinExistence type="predicted"/>
<evidence type="ECO:0000313" key="2">
    <source>
        <dbReference type="EMBL" id="GLS65414.1"/>
    </source>
</evidence>
<reference evidence="2" key="4">
    <citation type="submission" date="2023-01" db="EMBL/GenBank/DDBJ databases">
        <title>Draft genome sequence of Methylobacterium oxalidis strain NBRC 107715.</title>
        <authorList>
            <person name="Sun Q."/>
            <person name="Mori K."/>
        </authorList>
    </citation>
    <scope>NUCLEOTIDE SEQUENCE</scope>
    <source>
        <strain evidence="2">NBRC 107715</strain>
    </source>
</reference>
<evidence type="ECO:0000313" key="4">
    <source>
        <dbReference type="Proteomes" id="UP001156856"/>
    </source>
</evidence>
<reference evidence="4" key="2">
    <citation type="journal article" date="2019" name="Int. J. Syst. Evol. Microbiol.">
        <title>The Global Catalogue of Microorganisms (GCM) 10K type strain sequencing project: providing services to taxonomists for standard genome sequencing and annotation.</title>
        <authorList>
            <consortium name="The Broad Institute Genomics Platform"/>
            <consortium name="The Broad Institute Genome Sequencing Center for Infectious Disease"/>
            <person name="Wu L."/>
            <person name="Ma J."/>
        </authorList>
    </citation>
    <scope>NUCLEOTIDE SEQUENCE [LARGE SCALE GENOMIC DNA]</scope>
    <source>
        <strain evidence="4">NBRC 107715</strain>
    </source>
</reference>
<dbReference type="Proteomes" id="UP000321960">
    <property type="component" value="Unassembled WGS sequence"/>
</dbReference>
<organism evidence="1 3">
    <name type="scientific">Methylobacterium oxalidis</name>
    <dbReference type="NCBI Taxonomy" id="944322"/>
    <lineage>
        <taxon>Bacteria</taxon>
        <taxon>Pseudomonadati</taxon>
        <taxon>Pseudomonadota</taxon>
        <taxon>Alphaproteobacteria</taxon>
        <taxon>Hyphomicrobiales</taxon>
        <taxon>Methylobacteriaceae</taxon>
        <taxon>Methylobacterium</taxon>
    </lineage>
</organism>
<gene>
    <name evidence="2" type="ORF">GCM10007888_37960</name>
    <name evidence="1" type="ORF">MOX02_36440</name>
</gene>
<reference evidence="2" key="1">
    <citation type="journal article" date="2014" name="Int. J. Syst. Evol. Microbiol.">
        <title>Complete genome of a new Firmicutes species belonging to the dominant human colonic microbiota ('Ruminococcus bicirculans') reveals two chromosomes and a selective capacity to utilize plant glucans.</title>
        <authorList>
            <consortium name="NISC Comparative Sequencing Program"/>
            <person name="Wegmann U."/>
            <person name="Louis P."/>
            <person name="Goesmann A."/>
            <person name="Henrissat B."/>
            <person name="Duncan S.H."/>
            <person name="Flint H.J."/>
        </authorList>
    </citation>
    <scope>NUCLEOTIDE SEQUENCE</scope>
    <source>
        <strain evidence="2">NBRC 107715</strain>
    </source>
</reference>
<keyword evidence="4" id="KW-1185">Reference proteome</keyword>
<dbReference type="Proteomes" id="UP001156856">
    <property type="component" value="Unassembled WGS sequence"/>
</dbReference>
<dbReference type="AlphaFoldDB" id="A0A512J6L7"/>
<name>A0A512J6L7_9HYPH</name>
<comment type="caution">
    <text evidence="1">The sequence shown here is derived from an EMBL/GenBank/DDBJ whole genome shotgun (WGS) entry which is preliminary data.</text>
</comment>
<accession>A0A512J6L7</accession>
<evidence type="ECO:0000313" key="1">
    <source>
        <dbReference type="EMBL" id="GEP05606.1"/>
    </source>
</evidence>